<protein>
    <submittedName>
        <fullName evidence="2">Uncharacterized protein</fullName>
    </submittedName>
</protein>
<accession>A0A5E4Q128</accession>
<feature type="chain" id="PRO_5023145695" evidence="1">
    <location>
        <begin position="19"/>
        <end position="61"/>
    </location>
</feature>
<dbReference type="Proteomes" id="UP000324832">
    <property type="component" value="Unassembled WGS sequence"/>
</dbReference>
<keyword evidence="3" id="KW-1185">Reference proteome</keyword>
<feature type="signal peptide" evidence="1">
    <location>
        <begin position="1"/>
        <end position="18"/>
    </location>
</feature>
<evidence type="ECO:0000256" key="1">
    <source>
        <dbReference type="SAM" id="SignalP"/>
    </source>
</evidence>
<organism evidence="2 3">
    <name type="scientific">Leptidea sinapis</name>
    <dbReference type="NCBI Taxonomy" id="189913"/>
    <lineage>
        <taxon>Eukaryota</taxon>
        <taxon>Metazoa</taxon>
        <taxon>Ecdysozoa</taxon>
        <taxon>Arthropoda</taxon>
        <taxon>Hexapoda</taxon>
        <taxon>Insecta</taxon>
        <taxon>Pterygota</taxon>
        <taxon>Neoptera</taxon>
        <taxon>Endopterygota</taxon>
        <taxon>Lepidoptera</taxon>
        <taxon>Glossata</taxon>
        <taxon>Ditrysia</taxon>
        <taxon>Papilionoidea</taxon>
        <taxon>Pieridae</taxon>
        <taxon>Dismorphiinae</taxon>
        <taxon>Leptidea</taxon>
    </lineage>
</organism>
<reference evidence="2 3" key="1">
    <citation type="submission" date="2017-07" db="EMBL/GenBank/DDBJ databases">
        <authorList>
            <person name="Talla V."/>
            <person name="Backstrom N."/>
        </authorList>
    </citation>
    <scope>NUCLEOTIDE SEQUENCE [LARGE SCALE GENOMIC DNA]</scope>
</reference>
<sequence>MKTLTVLILAAVLVAVSCRPDKTDLKQLKADAARKRACMKDCTTVKFDPVCAGKQGDKPNL</sequence>
<gene>
    <name evidence="2" type="ORF">LSINAPIS_LOCUS4540</name>
</gene>
<proteinExistence type="predicted"/>
<dbReference type="AlphaFoldDB" id="A0A5E4Q128"/>
<dbReference type="EMBL" id="FZQP02001182">
    <property type="protein sequence ID" value="VVC92007.1"/>
    <property type="molecule type" value="Genomic_DNA"/>
</dbReference>
<evidence type="ECO:0000313" key="3">
    <source>
        <dbReference type="Proteomes" id="UP000324832"/>
    </source>
</evidence>
<evidence type="ECO:0000313" key="2">
    <source>
        <dbReference type="EMBL" id="VVC92007.1"/>
    </source>
</evidence>
<dbReference type="PROSITE" id="PS51257">
    <property type="entry name" value="PROKAR_LIPOPROTEIN"/>
    <property type="match status" value="1"/>
</dbReference>
<keyword evidence="1" id="KW-0732">Signal</keyword>
<name>A0A5E4Q128_9NEOP</name>